<comment type="function">
    <text evidence="10">Catalyzes the condensation of 2 ATP molecules into cyclic di-AMP (c-di-AMP), a second messenger used to regulate differing processes in different bacteria.</text>
</comment>
<reference evidence="12" key="2">
    <citation type="submission" date="2021-04" db="EMBL/GenBank/DDBJ databases">
        <authorList>
            <person name="Gilroy R."/>
        </authorList>
    </citation>
    <scope>NUCLEOTIDE SEQUENCE</scope>
    <source>
        <strain evidence="12">ChiHjej11B10-19426</strain>
    </source>
</reference>
<dbReference type="GO" id="GO:0106408">
    <property type="term" value="F:diadenylate cyclase activity"/>
    <property type="evidence" value="ECO:0007669"/>
    <property type="project" value="UniProtKB-EC"/>
</dbReference>
<dbReference type="GO" id="GO:0006171">
    <property type="term" value="P:cAMP biosynthetic process"/>
    <property type="evidence" value="ECO:0007669"/>
    <property type="project" value="InterPro"/>
</dbReference>
<dbReference type="InterPro" id="IPR003390">
    <property type="entry name" value="DNA_integrity_scan_DisA_N"/>
</dbReference>
<feature type="domain" description="DAC" evidence="11">
    <location>
        <begin position="78"/>
        <end position="245"/>
    </location>
</feature>
<dbReference type="Pfam" id="PF02457">
    <property type="entry name" value="DAC"/>
    <property type="match status" value="1"/>
</dbReference>
<dbReference type="AlphaFoldDB" id="A0A9D2ILL2"/>
<feature type="transmembrane region" description="Helical" evidence="10">
    <location>
        <begin position="57"/>
        <end position="77"/>
    </location>
</feature>
<dbReference type="InterPro" id="IPR050338">
    <property type="entry name" value="DisA"/>
</dbReference>
<comment type="caution">
    <text evidence="12">The sequence shown here is derived from an EMBL/GenBank/DDBJ whole genome shotgun (WGS) entry which is preliminary data.</text>
</comment>
<evidence type="ECO:0000313" key="13">
    <source>
        <dbReference type="Proteomes" id="UP000824014"/>
    </source>
</evidence>
<keyword evidence="7 10" id="KW-0067">ATP-binding</keyword>
<dbReference type="Pfam" id="PF19293">
    <property type="entry name" value="CdaA_N"/>
    <property type="match status" value="1"/>
</dbReference>
<comment type="similarity">
    <text evidence="10">Belongs to the adenylate cyclase family. DacA/CdaA subfamily.</text>
</comment>
<evidence type="ECO:0000256" key="8">
    <source>
        <dbReference type="ARBA" id="ARBA00022989"/>
    </source>
</evidence>
<gene>
    <name evidence="12" type="primary">cdaA</name>
    <name evidence="10" type="synonym">dacA</name>
    <name evidence="12" type="ORF">H9816_02060</name>
</gene>
<comment type="catalytic activity">
    <reaction evidence="1 10">
        <text>2 ATP = 3',3'-c-di-AMP + 2 diphosphate</text>
        <dbReference type="Rhea" id="RHEA:35655"/>
        <dbReference type="ChEBI" id="CHEBI:30616"/>
        <dbReference type="ChEBI" id="CHEBI:33019"/>
        <dbReference type="ChEBI" id="CHEBI:71500"/>
        <dbReference type="EC" id="2.7.7.85"/>
    </reaction>
</comment>
<keyword evidence="5 10" id="KW-0548">Nucleotidyltransferase</keyword>
<reference evidence="12" key="1">
    <citation type="journal article" date="2021" name="PeerJ">
        <title>Extensive microbial diversity within the chicken gut microbiome revealed by metagenomics and culture.</title>
        <authorList>
            <person name="Gilroy R."/>
            <person name="Ravi A."/>
            <person name="Getino M."/>
            <person name="Pursley I."/>
            <person name="Horton D.L."/>
            <person name="Alikhan N.F."/>
            <person name="Baker D."/>
            <person name="Gharbi K."/>
            <person name="Hall N."/>
            <person name="Watson M."/>
            <person name="Adriaenssens E.M."/>
            <person name="Foster-Nyarko E."/>
            <person name="Jarju S."/>
            <person name="Secka A."/>
            <person name="Antonio M."/>
            <person name="Oren A."/>
            <person name="Chaudhuri R.R."/>
            <person name="La Ragione R."/>
            <person name="Hildebrand F."/>
            <person name="Pallen M.J."/>
        </authorList>
    </citation>
    <scope>NUCLEOTIDE SEQUENCE</scope>
    <source>
        <strain evidence="12">ChiHjej11B10-19426</strain>
    </source>
</reference>
<dbReference type="Proteomes" id="UP000824014">
    <property type="component" value="Unassembled WGS sequence"/>
</dbReference>
<evidence type="ECO:0000256" key="4">
    <source>
        <dbReference type="ARBA" id="ARBA00022692"/>
    </source>
</evidence>
<accession>A0A9D2ILL2</accession>
<keyword evidence="2 10" id="KW-1003">Cell membrane</keyword>
<keyword evidence="3 10" id="KW-0808">Transferase</keyword>
<dbReference type="EMBL" id="DXCC01000005">
    <property type="protein sequence ID" value="HIZ14687.1"/>
    <property type="molecule type" value="Genomic_DNA"/>
</dbReference>
<comment type="subunit">
    <text evidence="10">Probably a homodimer.</text>
</comment>
<dbReference type="NCBIfam" id="TIGR00159">
    <property type="entry name" value="diadenylate cyclase CdaA"/>
    <property type="match status" value="1"/>
</dbReference>
<dbReference type="GO" id="GO:0004016">
    <property type="term" value="F:adenylate cyclase activity"/>
    <property type="evidence" value="ECO:0007669"/>
    <property type="project" value="UniProtKB-UniRule"/>
</dbReference>
<evidence type="ECO:0000256" key="10">
    <source>
        <dbReference type="HAMAP-Rule" id="MF_01499"/>
    </source>
</evidence>
<keyword evidence="9 10" id="KW-0472">Membrane</keyword>
<feature type="transmembrane region" description="Helical" evidence="10">
    <location>
        <begin position="6"/>
        <end position="25"/>
    </location>
</feature>
<dbReference type="InterPro" id="IPR036888">
    <property type="entry name" value="DNA_integrity_DisA_N_sf"/>
</dbReference>
<dbReference type="InterPro" id="IPR014046">
    <property type="entry name" value="C-di-AMP_synthase"/>
</dbReference>
<organism evidence="12 13">
    <name type="scientific">Candidatus Tidjanibacter faecipullorum</name>
    <dbReference type="NCBI Taxonomy" id="2838766"/>
    <lineage>
        <taxon>Bacteria</taxon>
        <taxon>Pseudomonadati</taxon>
        <taxon>Bacteroidota</taxon>
        <taxon>Bacteroidia</taxon>
        <taxon>Bacteroidales</taxon>
        <taxon>Rikenellaceae</taxon>
        <taxon>Tidjanibacter</taxon>
    </lineage>
</organism>
<evidence type="ECO:0000256" key="6">
    <source>
        <dbReference type="ARBA" id="ARBA00022741"/>
    </source>
</evidence>
<dbReference type="PANTHER" id="PTHR34185:SF1">
    <property type="entry name" value="DIADENYLATE CYCLASE"/>
    <property type="match status" value="1"/>
</dbReference>
<keyword evidence="6 10" id="KW-0547">Nucleotide-binding</keyword>
<feature type="transmembrane region" description="Helical" evidence="10">
    <location>
        <begin position="32"/>
        <end position="51"/>
    </location>
</feature>
<evidence type="ECO:0000256" key="7">
    <source>
        <dbReference type="ARBA" id="ARBA00022840"/>
    </source>
</evidence>
<dbReference type="PIRSF" id="PIRSF004793">
    <property type="entry name" value="UCP004793"/>
    <property type="match status" value="1"/>
</dbReference>
<protein>
    <recommendedName>
        <fullName evidence="10">Diadenylate cyclase</fullName>
        <shortName evidence="10">DAC</shortName>
        <ecNumber evidence="10">2.7.7.85</ecNumber>
    </recommendedName>
    <alternativeName>
        <fullName evidence="10">Cyclic-di-AMP synthase</fullName>
        <shortName evidence="10">c-di-AMP synthase</shortName>
    </alternativeName>
</protein>
<comment type="caution">
    <text evidence="10">Lacks conserved residue(s) required for the propagation of feature annotation.</text>
</comment>
<keyword evidence="8 10" id="KW-1133">Transmembrane helix</keyword>
<evidence type="ECO:0000256" key="1">
    <source>
        <dbReference type="ARBA" id="ARBA00000877"/>
    </source>
</evidence>
<evidence type="ECO:0000313" key="12">
    <source>
        <dbReference type="EMBL" id="HIZ14687.1"/>
    </source>
</evidence>
<dbReference type="Gene3D" id="3.40.1700.10">
    <property type="entry name" value="DNA integrity scanning protein, DisA, N-terminal domain"/>
    <property type="match status" value="1"/>
</dbReference>
<evidence type="ECO:0000259" key="11">
    <source>
        <dbReference type="PROSITE" id="PS51794"/>
    </source>
</evidence>
<evidence type="ECO:0000256" key="5">
    <source>
        <dbReference type="ARBA" id="ARBA00022695"/>
    </source>
</evidence>
<keyword evidence="4 10" id="KW-0812">Transmembrane</keyword>
<proteinExistence type="inferred from homology"/>
<dbReference type="SUPFAM" id="SSF143597">
    <property type="entry name" value="YojJ-like"/>
    <property type="match status" value="1"/>
</dbReference>
<dbReference type="HAMAP" id="MF_01499">
    <property type="entry name" value="DacA"/>
    <property type="match status" value="1"/>
</dbReference>
<dbReference type="InterPro" id="IPR034701">
    <property type="entry name" value="CdaA"/>
</dbReference>
<evidence type="ECO:0000256" key="2">
    <source>
        <dbReference type="ARBA" id="ARBA00022475"/>
    </source>
</evidence>
<dbReference type="GO" id="GO:0005524">
    <property type="term" value="F:ATP binding"/>
    <property type="evidence" value="ECO:0007669"/>
    <property type="project" value="UniProtKB-UniRule"/>
</dbReference>
<dbReference type="PROSITE" id="PS51794">
    <property type="entry name" value="DAC"/>
    <property type="match status" value="1"/>
</dbReference>
<dbReference type="PANTHER" id="PTHR34185">
    <property type="entry name" value="DIADENYLATE CYCLASE"/>
    <property type="match status" value="1"/>
</dbReference>
<dbReference type="EC" id="2.7.7.85" evidence="10"/>
<name>A0A9D2ILL2_9BACT</name>
<evidence type="ECO:0000256" key="9">
    <source>
        <dbReference type="ARBA" id="ARBA00023136"/>
    </source>
</evidence>
<dbReference type="InterPro" id="IPR045585">
    <property type="entry name" value="CdaA_N"/>
</dbReference>
<sequence>MGFIRVTFVDILDIVLVAMLMFYLYKVLKGSHAMSILSGILLLFVIYIVVNALNMELLSAIMSGLMSVGLIALVVIFQPEIRRFLQVIGNQSRSHQKTFLGRIFGFGGNKSIDQTYIAPLVSACADMSASKTGALVLIKCEGSLQEIIDSGVTVDAVISPSLIKNIFFKNSPLHDGAMVIVGNRITAAKCVLPSTRSEVPLSFGMRHRAALGAAEVTDAIVVVVSEETGNISVAHNGRIKVGLSSTELQAELMRLSASEEPQHSHHEHAAQRG</sequence>
<evidence type="ECO:0000256" key="3">
    <source>
        <dbReference type="ARBA" id="ARBA00022679"/>
    </source>
</evidence>